<geneLocation type="mitochondrion" evidence="2"/>
<proteinExistence type="predicted"/>
<dbReference type="PANTHER" id="PTHR37520:SF1">
    <property type="entry name" value="INTRON-ENCODED DNA ENDONUCLEASE AI2A-RELATED"/>
    <property type="match status" value="1"/>
</dbReference>
<keyword evidence="2" id="KW-0496">Mitochondrion</keyword>
<dbReference type="Gene3D" id="3.10.28.10">
    <property type="entry name" value="Homing endonucleases"/>
    <property type="match status" value="1"/>
</dbReference>
<reference evidence="2" key="1">
    <citation type="submission" date="2019-04" db="EMBL/GenBank/DDBJ databases">
        <authorList>
            <person name="Yu Z."/>
            <person name="Deng C."/>
        </authorList>
    </citation>
    <scope>NUCLEOTIDE SEQUENCE</scope>
</reference>
<sequence length="140" mass="16116">MDFYKNIVSGEDSDSTDLDNDSDNYSSEDDIDTEQEDIKTNNNINNDLSFKQWLAGLLDGDGYFILTKKGYNSCEITMDVRDKKALYLIKHRYGGRVKQVSNINAFKYKLRHKAGLILLINDVNGFIRNPTKSSFSFLFY</sequence>
<name>A0A4Y5MZR2_9PEZI</name>
<dbReference type="SUPFAM" id="SSF55608">
    <property type="entry name" value="Homing endonucleases"/>
    <property type="match status" value="1"/>
</dbReference>
<feature type="region of interest" description="Disordered" evidence="1">
    <location>
        <begin position="1"/>
        <end position="38"/>
    </location>
</feature>
<dbReference type="AlphaFoldDB" id="A0A4Y5MZR2"/>
<dbReference type="InterPro" id="IPR027434">
    <property type="entry name" value="Homing_endonucl"/>
</dbReference>
<organism evidence="2">
    <name type="scientific">Orbilia brochopaga</name>
    <dbReference type="NCBI Taxonomy" id="3140254"/>
    <lineage>
        <taxon>Eukaryota</taxon>
        <taxon>Fungi</taxon>
        <taxon>Dikarya</taxon>
        <taxon>Ascomycota</taxon>
        <taxon>Pezizomycotina</taxon>
        <taxon>Orbiliomycetes</taxon>
        <taxon>Orbiliales</taxon>
        <taxon>Orbiliaceae</taxon>
        <taxon>Orbilia</taxon>
    </lineage>
</organism>
<dbReference type="PANTHER" id="PTHR37520">
    <property type="entry name" value="INTRON-ENCODED DNA ENDONUCLEASE AI2A-RELATED"/>
    <property type="match status" value="1"/>
</dbReference>
<evidence type="ECO:0008006" key="3">
    <source>
        <dbReference type="Google" id="ProtNLM"/>
    </source>
</evidence>
<evidence type="ECO:0000256" key="1">
    <source>
        <dbReference type="SAM" id="MobiDB-lite"/>
    </source>
</evidence>
<feature type="compositionally biased region" description="Acidic residues" evidence="1">
    <location>
        <begin position="11"/>
        <end position="35"/>
    </location>
</feature>
<accession>A0A4Y5MZR2</accession>
<evidence type="ECO:0000313" key="2">
    <source>
        <dbReference type="EMBL" id="QCW06940.1"/>
    </source>
</evidence>
<protein>
    <recommendedName>
        <fullName evidence="3">Homing endonuclease LAGLIDADG domain-containing protein</fullName>
    </recommendedName>
</protein>
<gene>
    <name evidence="2" type="primary">orf140</name>
</gene>
<dbReference type="EMBL" id="MK820635">
    <property type="protein sequence ID" value="QCW06940.1"/>
    <property type="molecule type" value="Genomic_DNA"/>
</dbReference>